<dbReference type="PROSITE" id="PS50893">
    <property type="entry name" value="ABC_TRANSPORTER_2"/>
    <property type="match status" value="1"/>
</dbReference>
<name>A0A517T1N5_9BACT</name>
<dbReference type="PANTHER" id="PTHR42781:SF4">
    <property type="entry name" value="SPERMIDINE_PUTRESCINE IMPORT ATP-BINDING PROTEIN POTA"/>
    <property type="match status" value="1"/>
</dbReference>
<dbReference type="SMART" id="SM00382">
    <property type="entry name" value="AAA"/>
    <property type="match status" value="1"/>
</dbReference>
<evidence type="ECO:0000313" key="5">
    <source>
        <dbReference type="EMBL" id="QDT62297.1"/>
    </source>
</evidence>
<dbReference type="EMBL" id="CP036272">
    <property type="protein sequence ID" value="QDT62297.1"/>
    <property type="molecule type" value="Genomic_DNA"/>
</dbReference>
<dbReference type="InterPro" id="IPR050093">
    <property type="entry name" value="ABC_SmlMolc_Importer"/>
</dbReference>
<keyword evidence="3 5" id="KW-0067">ATP-binding</keyword>
<dbReference type="InterPro" id="IPR003439">
    <property type="entry name" value="ABC_transporter-like_ATP-bd"/>
</dbReference>
<protein>
    <submittedName>
        <fullName evidence="5">Choline transport ATP-binding protein OpuBA</fullName>
    </submittedName>
</protein>
<dbReference type="SUPFAM" id="SSF52540">
    <property type="entry name" value="P-loop containing nucleoside triphosphate hydrolases"/>
    <property type="match status" value="1"/>
</dbReference>
<accession>A0A517T1N5</accession>
<dbReference type="Proteomes" id="UP000315003">
    <property type="component" value="Chromosome"/>
</dbReference>
<dbReference type="Gene3D" id="3.40.50.300">
    <property type="entry name" value="P-loop containing nucleotide triphosphate hydrolases"/>
    <property type="match status" value="1"/>
</dbReference>
<dbReference type="GO" id="GO:0016887">
    <property type="term" value="F:ATP hydrolysis activity"/>
    <property type="evidence" value="ECO:0007669"/>
    <property type="project" value="InterPro"/>
</dbReference>
<dbReference type="RefSeq" id="WP_145276983.1">
    <property type="nucleotide sequence ID" value="NZ_CP036272.1"/>
</dbReference>
<keyword evidence="1" id="KW-0813">Transport</keyword>
<dbReference type="GO" id="GO:0015697">
    <property type="term" value="P:quaternary ammonium group transport"/>
    <property type="evidence" value="ECO:0007669"/>
    <property type="project" value="UniProtKB-ARBA"/>
</dbReference>
<proteinExistence type="predicted"/>
<dbReference type="AlphaFoldDB" id="A0A517T1N5"/>
<evidence type="ECO:0000256" key="2">
    <source>
        <dbReference type="ARBA" id="ARBA00022741"/>
    </source>
</evidence>
<evidence type="ECO:0000313" key="6">
    <source>
        <dbReference type="Proteomes" id="UP000315003"/>
    </source>
</evidence>
<evidence type="ECO:0000256" key="3">
    <source>
        <dbReference type="ARBA" id="ARBA00022840"/>
    </source>
</evidence>
<dbReference type="Pfam" id="PF00005">
    <property type="entry name" value="ABC_tran"/>
    <property type="match status" value="1"/>
</dbReference>
<evidence type="ECO:0000259" key="4">
    <source>
        <dbReference type="PROSITE" id="PS50893"/>
    </source>
</evidence>
<dbReference type="GO" id="GO:0005524">
    <property type="term" value="F:ATP binding"/>
    <property type="evidence" value="ECO:0007669"/>
    <property type="project" value="UniProtKB-KW"/>
</dbReference>
<dbReference type="OrthoDB" id="9804199at2"/>
<reference evidence="5 6" key="1">
    <citation type="submission" date="2019-02" db="EMBL/GenBank/DDBJ databases">
        <title>Deep-cultivation of Planctomycetes and their phenomic and genomic characterization uncovers novel biology.</title>
        <authorList>
            <person name="Wiegand S."/>
            <person name="Jogler M."/>
            <person name="Boedeker C."/>
            <person name="Pinto D."/>
            <person name="Vollmers J."/>
            <person name="Rivas-Marin E."/>
            <person name="Kohn T."/>
            <person name="Peeters S.H."/>
            <person name="Heuer A."/>
            <person name="Rast P."/>
            <person name="Oberbeckmann S."/>
            <person name="Bunk B."/>
            <person name="Jeske O."/>
            <person name="Meyerdierks A."/>
            <person name="Storesund J.E."/>
            <person name="Kallscheuer N."/>
            <person name="Luecker S."/>
            <person name="Lage O.M."/>
            <person name="Pohl T."/>
            <person name="Merkel B.J."/>
            <person name="Hornburger P."/>
            <person name="Mueller R.-W."/>
            <person name="Bruemmer F."/>
            <person name="Labrenz M."/>
            <person name="Spormann A.M."/>
            <person name="Op den Camp H."/>
            <person name="Overmann J."/>
            <person name="Amann R."/>
            <person name="Jetten M.S.M."/>
            <person name="Mascher T."/>
            <person name="Medema M.H."/>
            <person name="Devos D.P."/>
            <person name="Kaster A.-K."/>
            <person name="Ovreas L."/>
            <person name="Rohde M."/>
            <person name="Galperin M.Y."/>
            <person name="Jogler C."/>
        </authorList>
    </citation>
    <scope>NUCLEOTIDE SEQUENCE [LARGE SCALE GENOMIC DNA]</scope>
    <source>
        <strain evidence="5 6">SV_7m_r</strain>
    </source>
</reference>
<evidence type="ECO:0000256" key="1">
    <source>
        <dbReference type="ARBA" id="ARBA00022448"/>
    </source>
</evidence>
<dbReference type="FunFam" id="3.40.50.300:FF:000425">
    <property type="entry name" value="Probable ABC transporter, ATP-binding subunit"/>
    <property type="match status" value="1"/>
</dbReference>
<sequence>MLELVGVSKRYGSLRALCETNLTFGAEMVYVVVGTSGCGKSTLLKVALGLARPDSGTITFDGIGINDTNVLSYRQKIGYVIQDGGLFPHLTARDNVTLVARQLKWKSDRIAERVQVLSQLVQLPDEALDRFPAQLSGGQQQRIGIMRALMLDPDVLMLDEPLGALDPLIRHDLQVDLKRIIQQLGKTVIMVTHDVHEAAFFADEVILMRDGQVLQQGTMEQLLSAPVDPFVTRFIRAQRSVLPQEAS</sequence>
<gene>
    <name evidence="5" type="primary">opuBA</name>
    <name evidence="5" type="ORF">SV7mr_48440</name>
</gene>
<dbReference type="InterPro" id="IPR003593">
    <property type="entry name" value="AAA+_ATPase"/>
</dbReference>
<dbReference type="PANTHER" id="PTHR42781">
    <property type="entry name" value="SPERMIDINE/PUTRESCINE IMPORT ATP-BINDING PROTEIN POTA"/>
    <property type="match status" value="1"/>
</dbReference>
<keyword evidence="2" id="KW-0547">Nucleotide-binding</keyword>
<keyword evidence="6" id="KW-1185">Reference proteome</keyword>
<organism evidence="5 6">
    <name type="scientific">Stieleria bergensis</name>
    <dbReference type="NCBI Taxonomy" id="2528025"/>
    <lineage>
        <taxon>Bacteria</taxon>
        <taxon>Pseudomonadati</taxon>
        <taxon>Planctomycetota</taxon>
        <taxon>Planctomycetia</taxon>
        <taxon>Pirellulales</taxon>
        <taxon>Pirellulaceae</taxon>
        <taxon>Stieleria</taxon>
    </lineage>
</organism>
<feature type="domain" description="ABC transporter" evidence="4">
    <location>
        <begin position="2"/>
        <end position="235"/>
    </location>
</feature>
<dbReference type="InterPro" id="IPR027417">
    <property type="entry name" value="P-loop_NTPase"/>
</dbReference>